<dbReference type="InterPro" id="IPR018422">
    <property type="entry name" value="Cation/H_exchanger_CPA1"/>
</dbReference>
<evidence type="ECO:0000256" key="6">
    <source>
        <dbReference type="ARBA" id="ARBA00022989"/>
    </source>
</evidence>
<evidence type="ECO:0000313" key="13">
    <source>
        <dbReference type="EMBL" id="QCW84025.1"/>
    </source>
</evidence>
<feature type="transmembrane region" description="Helical" evidence="11">
    <location>
        <begin position="120"/>
        <end position="142"/>
    </location>
</feature>
<feature type="transmembrane region" description="Helical" evidence="11">
    <location>
        <begin position="280"/>
        <end position="300"/>
    </location>
</feature>
<dbReference type="RefSeq" id="WP_017842118.1">
    <property type="nucleotide sequence ID" value="NZ_CP035467.1"/>
</dbReference>
<evidence type="ECO:0000256" key="11">
    <source>
        <dbReference type="SAM" id="Phobius"/>
    </source>
</evidence>
<evidence type="ECO:0000256" key="3">
    <source>
        <dbReference type="ARBA" id="ARBA00022449"/>
    </source>
</evidence>
<keyword evidence="5 11" id="KW-0812">Transmembrane</keyword>
<evidence type="ECO:0000313" key="14">
    <source>
        <dbReference type="Proteomes" id="UP000305881"/>
    </source>
</evidence>
<keyword evidence="7" id="KW-0915">Sodium</keyword>
<gene>
    <name evidence="13" type="ORF">EQU24_18600</name>
</gene>
<organism evidence="13 14">
    <name type="scientific">Methylotuvimicrobium buryatense</name>
    <name type="common">Methylomicrobium buryatense</name>
    <dbReference type="NCBI Taxonomy" id="95641"/>
    <lineage>
        <taxon>Bacteria</taxon>
        <taxon>Pseudomonadati</taxon>
        <taxon>Pseudomonadota</taxon>
        <taxon>Gammaproteobacteria</taxon>
        <taxon>Methylococcales</taxon>
        <taxon>Methylococcaceae</taxon>
        <taxon>Methylotuvimicrobium</taxon>
    </lineage>
</organism>
<dbReference type="STRING" id="675511.GCA_000341735_03721"/>
<dbReference type="InterPro" id="IPR000595">
    <property type="entry name" value="cNMP-bd_dom"/>
</dbReference>
<keyword evidence="10" id="KW-0739">Sodium transport</keyword>
<feature type="transmembrane region" description="Helical" evidence="11">
    <location>
        <begin position="163"/>
        <end position="182"/>
    </location>
</feature>
<dbReference type="SMART" id="SM00100">
    <property type="entry name" value="cNMP"/>
    <property type="match status" value="1"/>
</dbReference>
<dbReference type="Pfam" id="PF00027">
    <property type="entry name" value="cNMP_binding"/>
    <property type="match status" value="1"/>
</dbReference>
<dbReference type="Gene3D" id="2.60.120.10">
    <property type="entry name" value="Jelly Rolls"/>
    <property type="match status" value="1"/>
</dbReference>
<dbReference type="Proteomes" id="UP000305881">
    <property type="component" value="Chromosome"/>
</dbReference>
<dbReference type="GO" id="GO:0015386">
    <property type="term" value="F:potassium:proton antiporter activity"/>
    <property type="evidence" value="ECO:0007669"/>
    <property type="project" value="TreeGrafter"/>
</dbReference>
<dbReference type="InterPro" id="IPR006153">
    <property type="entry name" value="Cation/H_exchanger_TM"/>
</dbReference>
<evidence type="ECO:0000256" key="2">
    <source>
        <dbReference type="ARBA" id="ARBA00022448"/>
    </source>
</evidence>
<dbReference type="GO" id="GO:0005886">
    <property type="term" value="C:plasma membrane"/>
    <property type="evidence" value="ECO:0007669"/>
    <property type="project" value="UniProtKB-SubCell"/>
</dbReference>
<dbReference type="InterPro" id="IPR018488">
    <property type="entry name" value="cNMP-bd_CS"/>
</dbReference>
<name>A0A4V1IK85_METBY</name>
<dbReference type="PANTHER" id="PTHR10110">
    <property type="entry name" value="SODIUM/HYDROGEN EXCHANGER"/>
    <property type="match status" value="1"/>
</dbReference>
<keyword evidence="9 11" id="KW-0472">Membrane</keyword>
<evidence type="ECO:0000256" key="5">
    <source>
        <dbReference type="ARBA" id="ARBA00022692"/>
    </source>
</evidence>
<keyword evidence="3" id="KW-0050">Antiport</keyword>
<dbReference type="InterPro" id="IPR018490">
    <property type="entry name" value="cNMP-bd_dom_sf"/>
</dbReference>
<keyword evidence="4" id="KW-1003">Cell membrane</keyword>
<accession>A0A4V1IK85</accession>
<dbReference type="Gene3D" id="6.10.140.1330">
    <property type="match status" value="1"/>
</dbReference>
<dbReference type="PROSITE" id="PS00889">
    <property type="entry name" value="CNMP_BINDING_2"/>
    <property type="match status" value="1"/>
</dbReference>
<dbReference type="Pfam" id="PF00999">
    <property type="entry name" value="Na_H_Exchanger"/>
    <property type="match status" value="1"/>
</dbReference>
<evidence type="ECO:0000256" key="8">
    <source>
        <dbReference type="ARBA" id="ARBA00023065"/>
    </source>
</evidence>
<dbReference type="OrthoDB" id="9774146at2"/>
<feature type="transmembrane region" description="Helical" evidence="11">
    <location>
        <begin position="350"/>
        <end position="369"/>
    </location>
</feature>
<feature type="transmembrane region" description="Helical" evidence="11">
    <location>
        <begin position="225"/>
        <end position="242"/>
    </location>
</feature>
<dbReference type="PANTHER" id="PTHR10110:SF86">
    <property type="entry name" value="SODIUM_HYDROGEN EXCHANGER 7"/>
    <property type="match status" value="1"/>
</dbReference>
<feature type="transmembrane region" description="Helical" evidence="11">
    <location>
        <begin position="312"/>
        <end position="338"/>
    </location>
</feature>
<feature type="transmembrane region" description="Helical" evidence="11">
    <location>
        <begin position="194"/>
        <end position="213"/>
    </location>
</feature>
<evidence type="ECO:0000256" key="4">
    <source>
        <dbReference type="ARBA" id="ARBA00022475"/>
    </source>
</evidence>
<dbReference type="GO" id="GO:0098719">
    <property type="term" value="P:sodium ion import across plasma membrane"/>
    <property type="evidence" value="ECO:0007669"/>
    <property type="project" value="TreeGrafter"/>
</dbReference>
<evidence type="ECO:0000256" key="9">
    <source>
        <dbReference type="ARBA" id="ARBA00023136"/>
    </source>
</evidence>
<dbReference type="EMBL" id="CP035467">
    <property type="protein sequence ID" value="QCW84025.1"/>
    <property type="molecule type" value="Genomic_DNA"/>
</dbReference>
<sequence length="812" mass="91117">MQISYLLSVVLVFLTVAMVIAGLTRHLRLPYTVLLVLMGLMINLTSTLTDQVAFVGGFRLTHELVLFVFLPALIFESAMNLDARALLKDLVPVVVMAIPGMLISAFLVGLGLVVSLQLDWLVALLFGALISATDPVAVIALFKELGVSRRLAVLVEGESLFNDATAIVLFNIVLGFLLSGQYDWADSLSAVPAFIRVFVGGAGVGVFGGLLFSELIVRLAQSGRSIILVFMLIMAYSAFIVAEHFFHVSGVMSVLASALCFKIVGLPRLSGDVEHVVKEFWEVIVLIFNSLLFIMIGLSVDLFSLLGNWNPVLWAVMAVAIARAVSIYALMPFTTYVFGLPKIYLASRHIMWWGGLKGGLAVAIAFSIPDTVADKQLLKELTLGVVMVSMLVNASTLRPLMHWLKIDRLSNEEWLELQQGMVQLKYSVDDVLHSFANLHLLDSDIQNSVVFDLRKKLPSSDKPMSEDQQLKQLHLLALQAETDELARLHDIGLVNYYTYFNFQDLLRKDRAKTIEELLLIESAKVENNSFLRFEMSMIHFLSKYEWTLGWLIKYQSVRFSNLIRHDIAGVLMAHVALQKLKTADPNLSGDKLNIIKKIYRNRLHRRQGRLKRFGELFPDFYRQYENRLFQEVALLYSHKLVVEEYEQGKLSVKVFRRLEQCLFDAQKQLPAMTASLSLAKRDDWFDSVPLFSGLPRAVIKRLAEQARYISFLPGDTLFDEGDKGDCIYILVSGSVNVFKRDEQGQSCHVAELRKGSFIGEHALSAKAVRTATVRAKTYITVLRLSVEQVVELSEQVPDLAGRLRDAEFGHYA</sequence>
<keyword evidence="8" id="KW-0406">Ion transport</keyword>
<reference evidence="14" key="1">
    <citation type="journal article" date="2019" name="J. Bacteriol.">
        <title>A Mutagenic Screen Identifies a TonB-Dependent Receptor Required for the Lanthanide Metal Switch in the Type I Methanotroph 'Methylotuvimicrobium buryatense' 5GB1C.</title>
        <authorList>
            <person name="Groom J.D."/>
            <person name="Ford S.M."/>
            <person name="Pesesky M.W."/>
            <person name="Lidstrom M.E."/>
        </authorList>
    </citation>
    <scope>NUCLEOTIDE SEQUENCE [LARGE SCALE GENOMIC DNA]</scope>
    <source>
        <strain evidence="14">5GB1C</strain>
    </source>
</reference>
<feature type="transmembrane region" description="Helical" evidence="11">
    <location>
        <begin position="31"/>
        <end position="48"/>
    </location>
</feature>
<comment type="subcellular location">
    <subcellularLocation>
        <location evidence="1">Cell membrane</location>
        <topology evidence="1">Multi-pass membrane protein</topology>
    </subcellularLocation>
</comment>
<dbReference type="PROSITE" id="PS50042">
    <property type="entry name" value="CNMP_BINDING_3"/>
    <property type="match status" value="1"/>
</dbReference>
<dbReference type="CDD" id="cd00038">
    <property type="entry name" value="CAP_ED"/>
    <property type="match status" value="1"/>
</dbReference>
<feature type="domain" description="Cyclic nucleotide-binding" evidence="12">
    <location>
        <begin position="690"/>
        <end position="792"/>
    </location>
</feature>
<feature type="transmembrane region" description="Helical" evidence="11">
    <location>
        <begin position="381"/>
        <end position="401"/>
    </location>
</feature>
<evidence type="ECO:0000259" key="12">
    <source>
        <dbReference type="PROSITE" id="PS50042"/>
    </source>
</evidence>
<evidence type="ECO:0000256" key="1">
    <source>
        <dbReference type="ARBA" id="ARBA00004651"/>
    </source>
</evidence>
<dbReference type="KEGG" id="mbur:EQU24_18600"/>
<feature type="transmembrane region" description="Helical" evidence="11">
    <location>
        <begin position="6"/>
        <end position="24"/>
    </location>
</feature>
<feature type="transmembrane region" description="Helical" evidence="11">
    <location>
        <begin position="60"/>
        <end position="78"/>
    </location>
</feature>
<keyword evidence="2" id="KW-0813">Transport</keyword>
<dbReference type="SUPFAM" id="SSF51206">
    <property type="entry name" value="cAMP-binding domain-like"/>
    <property type="match status" value="1"/>
</dbReference>
<dbReference type="GO" id="GO:0051453">
    <property type="term" value="P:regulation of intracellular pH"/>
    <property type="evidence" value="ECO:0007669"/>
    <property type="project" value="TreeGrafter"/>
</dbReference>
<evidence type="ECO:0000256" key="10">
    <source>
        <dbReference type="ARBA" id="ARBA00023201"/>
    </source>
</evidence>
<feature type="transmembrane region" description="Helical" evidence="11">
    <location>
        <begin position="90"/>
        <end position="114"/>
    </location>
</feature>
<dbReference type="InterPro" id="IPR014710">
    <property type="entry name" value="RmlC-like_jellyroll"/>
</dbReference>
<proteinExistence type="predicted"/>
<evidence type="ECO:0000256" key="7">
    <source>
        <dbReference type="ARBA" id="ARBA00023053"/>
    </source>
</evidence>
<dbReference type="GO" id="GO:0015385">
    <property type="term" value="F:sodium:proton antiporter activity"/>
    <property type="evidence" value="ECO:0007669"/>
    <property type="project" value="InterPro"/>
</dbReference>
<protein>
    <submittedName>
        <fullName evidence="13">Cyclic nucleotide-binding domain-containing protein</fullName>
    </submittedName>
</protein>
<keyword evidence="6 11" id="KW-1133">Transmembrane helix</keyword>
<keyword evidence="14" id="KW-1185">Reference proteome</keyword>
<dbReference type="AlphaFoldDB" id="A0A4V1IK85"/>